<dbReference type="EMBL" id="LDTF01000047">
    <property type="protein sequence ID" value="KTT98270.1"/>
    <property type="molecule type" value="Genomic_DNA"/>
</dbReference>
<sequence length="288" mass="31468">MPTALVTGATGFIGGHLVKALSSCGWDVHATIRDNTPPAVTAHRLDGTQACLNDILATVRPDVVFHLASLFLADHRADQVEPLAAANIVFPMQLVEAMVQADCHKLVNTGTAWQFDSQGAVAPVNLYAATKQAFEAILPYYRDARGLSTISLRLFDTYGPSDPRRKLIRILLDAATIGERLDMSPGEQIVDLTHIDDVVSAFLGAGQRLLDSNEPLDEEFFVSGERQSVKALVEIVGEALRKPISVHFGGRPYRPREVMLPVEPGQRIMPGWQRRRSLVEALPAMVSL</sequence>
<evidence type="ECO:0000259" key="1">
    <source>
        <dbReference type="Pfam" id="PF01370"/>
    </source>
</evidence>
<dbReference type="InterPro" id="IPR036291">
    <property type="entry name" value="NAD(P)-bd_dom_sf"/>
</dbReference>
<protein>
    <recommendedName>
        <fullName evidence="1">NAD-dependent epimerase/dehydratase domain-containing protein</fullName>
    </recommendedName>
</protein>
<dbReference type="Proteomes" id="UP000073923">
    <property type="component" value="Unassembled WGS sequence"/>
</dbReference>
<dbReference type="Gene3D" id="3.40.50.720">
    <property type="entry name" value="NAD(P)-binding Rossmann-like Domain"/>
    <property type="match status" value="1"/>
</dbReference>
<dbReference type="InterPro" id="IPR001509">
    <property type="entry name" value="Epimerase_deHydtase"/>
</dbReference>
<evidence type="ECO:0000313" key="3">
    <source>
        <dbReference type="Proteomes" id="UP000073923"/>
    </source>
</evidence>
<evidence type="ECO:0000313" key="2">
    <source>
        <dbReference type="EMBL" id="KTT98270.1"/>
    </source>
</evidence>
<dbReference type="RefSeq" id="WP_084787778.1">
    <property type="nucleotide sequence ID" value="NZ_LDTF01000047.1"/>
</dbReference>
<dbReference type="SUPFAM" id="SSF51735">
    <property type="entry name" value="NAD(P)-binding Rossmann-fold domains"/>
    <property type="match status" value="1"/>
</dbReference>
<gene>
    <name evidence="2" type="ORF">NS355_09565</name>
</gene>
<dbReference type="PANTHER" id="PTHR43245:SF13">
    <property type="entry name" value="UDP-D-APIOSE_UDP-D-XYLOSE SYNTHASE 2"/>
    <property type="match status" value="1"/>
</dbReference>
<dbReference type="PATRIC" id="fig|172044.3.peg.1850"/>
<dbReference type="Pfam" id="PF01370">
    <property type="entry name" value="Epimerase"/>
    <property type="match status" value="1"/>
</dbReference>
<comment type="caution">
    <text evidence="2">The sequence shown here is derived from an EMBL/GenBank/DDBJ whole genome shotgun (WGS) entry which is preliminary data.</text>
</comment>
<dbReference type="AlphaFoldDB" id="A0A147ISS9"/>
<dbReference type="PANTHER" id="PTHR43245">
    <property type="entry name" value="BIFUNCTIONAL POLYMYXIN RESISTANCE PROTEIN ARNA"/>
    <property type="match status" value="1"/>
</dbReference>
<accession>A0A147ISS9</accession>
<name>A0A147ISS9_9SPHN</name>
<reference evidence="2 3" key="1">
    <citation type="journal article" date="2016" name="Front. Microbiol.">
        <title>Genomic Resource of Rice Seed Associated Bacteria.</title>
        <authorList>
            <person name="Midha S."/>
            <person name="Bansal K."/>
            <person name="Sharma S."/>
            <person name="Kumar N."/>
            <person name="Patil P.P."/>
            <person name="Chaudhry V."/>
            <person name="Patil P.B."/>
        </authorList>
    </citation>
    <scope>NUCLEOTIDE SEQUENCE [LARGE SCALE GENOMIC DNA]</scope>
    <source>
        <strain evidence="2 3">NS355</strain>
    </source>
</reference>
<organism evidence="2 3">
    <name type="scientific">Sphingomonas yabuuchiae</name>
    <dbReference type="NCBI Taxonomy" id="172044"/>
    <lineage>
        <taxon>Bacteria</taxon>
        <taxon>Pseudomonadati</taxon>
        <taxon>Pseudomonadota</taxon>
        <taxon>Alphaproteobacteria</taxon>
        <taxon>Sphingomonadales</taxon>
        <taxon>Sphingomonadaceae</taxon>
        <taxon>Sphingomonas</taxon>
    </lineage>
</organism>
<proteinExistence type="predicted"/>
<dbReference type="InterPro" id="IPR050177">
    <property type="entry name" value="Lipid_A_modif_metabolic_enz"/>
</dbReference>
<feature type="domain" description="NAD-dependent epimerase/dehydratase" evidence="1">
    <location>
        <begin position="4"/>
        <end position="208"/>
    </location>
</feature>